<protein>
    <submittedName>
        <fullName evidence="2">Uncharacterized protein</fullName>
    </submittedName>
</protein>
<evidence type="ECO:0000313" key="3">
    <source>
        <dbReference type="Proteomes" id="UP000215452"/>
    </source>
</evidence>
<dbReference type="EMBL" id="CP022714">
    <property type="protein sequence ID" value="ASU14288.1"/>
    <property type="molecule type" value="Genomic_DNA"/>
</dbReference>
<accession>A0A223M9Q4</accession>
<evidence type="ECO:0000313" key="2">
    <source>
        <dbReference type="EMBL" id="ASU14288.1"/>
    </source>
</evidence>
<name>A0A223M9Q4_MESHO</name>
<dbReference type="Proteomes" id="UP000215452">
    <property type="component" value="Chromosome"/>
</dbReference>
<organism evidence="2 3">
    <name type="scientific">Mesomycoplasma hyopneumoniae</name>
    <name type="common">Mycoplasma hyopneumoniae</name>
    <dbReference type="NCBI Taxonomy" id="2099"/>
    <lineage>
        <taxon>Bacteria</taxon>
        <taxon>Bacillati</taxon>
        <taxon>Mycoplasmatota</taxon>
        <taxon>Mycoplasmoidales</taxon>
        <taxon>Metamycoplasmataceae</taxon>
        <taxon>Mesomycoplasma</taxon>
    </lineage>
</organism>
<reference evidence="2 3" key="1">
    <citation type="submission" date="2017-08" db="EMBL/GenBank/DDBJ databases">
        <title>The complete genome sequence of a Mycoplasma hyopneumoniae isolate in Korea.</title>
        <authorList>
            <person name="Han J."/>
            <person name="Lee N."/>
        </authorList>
    </citation>
    <scope>NUCLEOTIDE SEQUENCE [LARGE SCALE GENOMIC DNA]</scope>
    <source>
        <strain evidence="2 3">KM014</strain>
    </source>
</reference>
<keyword evidence="1" id="KW-0812">Transmembrane</keyword>
<gene>
    <name evidence="2" type="ORF">CIB43_00390</name>
</gene>
<keyword evidence="1" id="KW-1133">Transmembrane helix</keyword>
<evidence type="ECO:0000256" key="1">
    <source>
        <dbReference type="SAM" id="Phobius"/>
    </source>
</evidence>
<sequence>MKKNFILNFATKNVKEKKLSFGVGITLWALIVFAYMIFVMNWGFASAGLNGKAGISGYLGHFFPNANEAPGTVVNQAVNWVSQLVVELDQFLLVD</sequence>
<proteinExistence type="predicted"/>
<dbReference type="AlphaFoldDB" id="A0A223M9Q4"/>
<feature type="transmembrane region" description="Helical" evidence="1">
    <location>
        <begin position="21"/>
        <end position="44"/>
    </location>
</feature>
<keyword evidence="1" id="KW-0472">Membrane</keyword>